<evidence type="ECO:0000256" key="10">
    <source>
        <dbReference type="ARBA" id="ARBA00048743"/>
    </source>
</evidence>
<evidence type="ECO:0000256" key="6">
    <source>
        <dbReference type="ARBA" id="ARBA00022741"/>
    </source>
</evidence>
<evidence type="ECO:0000313" key="14">
    <source>
        <dbReference type="EMBL" id="SMO35653.1"/>
    </source>
</evidence>
<dbReference type="EC" id="2.7.4.9" evidence="2 12"/>
<comment type="similarity">
    <text evidence="1 12">Belongs to the thymidylate kinase family.</text>
</comment>
<keyword evidence="8 12" id="KW-0067">ATP-binding</keyword>
<dbReference type="OrthoDB" id="9774907at2"/>
<keyword evidence="15" id="KW-1185">Reference proteome</keyword>
<dbReference type="Proteomes" id="UP000317557">
    <property type="component" value="Unassembled WGS sequence"/>
</dbReference>
<dbReference type="InterPro" id="IPR018095">
    <property type="entry name" value="Thymidylate_kin_CS"/>
</dbReference>
<evidence type="ECO:0000256" key="7">
    <source>
        <dbReference type="ARBA" id="ARBA00022777"/>
    </source>
</evidence>
<dbReference type="EMBL" id="FXTP01000001">
    <property type="protein sequence ID" value="SMO35653.1"/>
    <property type="molecule type" value="Genomic_DNA"/>
</dbReference>
<dbReference type="FunFam" id="3.40.50.300:FF:000225">
    <property type="entry name" value="Thymidylate kinase"/>
    <property type="match status" value="1"/>
</dbReference>
<sequence length="205" mass="23084">MLITFEGIDGSGKSTQIALLKEALAEQGLTARVFREPGGTDVSEMIRGMLLNPELDIDPVTELLLFSSARSQLVAEKLQPLLEENEIVILDRFFDSTTAYQGYGRNSLPIAQIQQINEVATHGIKPDVTFYLQVSPEEAAARTSRFQKDRMEQAGNSFFQKVFHGFEKMAKEYPRFRTIKSADDPKTVHQEILKHLEPLLKEIGD</sequence>
<evidence type="ECO:0000256" key="12">
    <source>
        <dbReference type="HAMAP-Rule" id="MF_00165"/>
    </source>
</evidence>
<evidence type="ECO:0000256" key="9">
    <source>
        <dbReference type="ARBA" id="ARBA00029962"/>
    </source>
</evidence>
<keyword evidence="7 12" id="KW-0418">Kinase</keyword>
<dbReference type="InterPro" id="IPR018094">
    <property type="entry name" value="Thymidylate_kinase"/>
</dbReference>
<dbReference type="GO" id="GO:0006235">
    <property type="term" value="P:dTTP biosynthetic process"/>
    <property type="evidence" value="ECO:0007669"/>
    <property type="project" value="UniProtKB-UniRule"/>
</dbReference>
<dbReference type="AlphaFoldDB" id="A0A521ALJ2"/>
<dbReference type="GO" id="GO:0004798">
    <property type="term" value="F:dTMP kinase activity"/>
    <property type="evidence" value="ECO:0007669"/>
    <property type="project" value="UniProtKB-UniRule"/>
</dbReference>
<name>A0A521ALJ2_9BACT</name>
<dbReference type="NCBIfam" id="TIGR00041">
    <property type="entry name" value="DTMP_kinase"/>
    <property type="match status" value="1"/>
</dbReference>
<dbReference type="GO" id="GO:0005524">
    <property type="term" value="F:ATP binding"/>
    <property type="evidence" value="ECO:0007669"/>
    <property type="project" value="UniProtKB-UniRule"/>
</dbReference>
<dbReference type="PROSITE" id="PS01331">
    <property type="entry name" value="THYMIDYLATE_KINASE"/>
    <property type="match status" value="1"/>
</dbReference>
<evidence type="ECO:0000256" key="1">
    <source>
        <dbReference type="ARBA" id="ARBA00009776"/>
    </source>
</evidence>
<dbReference type="RefSeq" id="WP_142452740.1">
    <property type="nucleotide sequence ID" value="NZ_FXTP01000001.1"/>
</dbReference>
<evidence type="ECO:0000256" key="4">
    <source>
        <dbReference type="ARBA" id="ARBA00022679"/>
    </source>
</evidence>
<dbReference type="HAMAP" id="MF_00165">
    <property type="entry name" value="Thymidylate_kinase"/>
    <property type="match status" value="1"/>
</dbReference>
<dbReference type="PANTHER" id="PTHR10344:SF4">
    <property type="entry name" value="UMP-CMP KINASE 2, MITOCHONDRIAL"/>
    <property type="match status" value="1"/>
</dbReference>
<accession>A0A521ALJ2</accession>
<dbReference type="GO" id="GO:0005829">
    <property type="term" value="C:cytosol"/>
    <property type="evidence" value="ECO:0007669"/>
    <property type="project" value="TreeGrafter"/>
</dbReference>
<evidence type="ECO:0000256" key="2">
    <source>
        <dbReference type="ARBA" id="ARBA00012980"/>
    </source>
</evidence>
<evidence type="ECO:0000256" key="5">
    <source>
        <dbReference type="ARBA" id="ARBA00022727"/>
    </source>
</evidence>
<proteinExistence type="inferred from homology"/>
<reference evidence="14 15" key="1">
    <citation type="submission" date="2017-05" db="EMBL/GenBank/DDBJ databases">
        <authorList>
            <person name="Varghese N."/>
            <person name="Submissions S."/>
        </authorList>
    </citation>
    <scope>NUCLEOTIDE SEQUENCE [LARGE SCALE GENOMIC DNA]</scope>
    <source>
        <strain evidence="14 15">DSM 21985</strain>
    </source>
</reference>
<keyword evidence="6 12" id="KW-0547">Nucleotide-binding</keyword>
<gene>
    <name evidence="12" type="primary">tmk</name>
    <name evidence="14" type="ORF">SAMN06265219_101220</name>
</gene>
<comment type="catalytic activity">
    <reaction evidence="10 12">
        <text>dTMP + ATP = dTDP + ADP</text>
        <dbReference type="Rhea" id="RHEA:13517"/>
        <dbReference type="ChEBI" id="CHEBI:30616"/>
        <dbReference type="ChEBI" id="CHEBI:58369"/>
        <dbReference type="ChEBI" id="CHEBI:63528"/>
        <dbReference type="ChEBI" id="CHEBI:456216"/>
        <dbReference type="EC" id="2.7.4.9"/>
    </reaction>
</comment>
<keyword evidence="5 12" id="KW-0545">Nucleotide biosynthesis</keyword>
<feature type="domain" description="Thymidylate kinase-like" evidence="13">
    <location>
        <begin position="5"/>
        <end position="192"/>
    </location>
</feature>
<evidence type="ECO:0000256" key="8">
    <source>
        <dbReference type="ARBA" id="ARBA00022840"/>
    </source>
</evidence>
<evidence type="ECO:0000256" key="11">
    <source>
        <dbReference type="ARBA" id="ARBA00057735"/>
    </source>
</evidence>
<evidence type="ECO:0000259" key="13">
    <source>
        <dbReference type="Pfam" id="PF02223"/>
    </source>
</evidence>
<dbReference type="InterPro" id="IPR039430">
    <property type="entry name" value="Thymidylate_kin-like_dom"/>
</dbReference>
<comment type="function">
    <text evidence="11 12">Phosphorylation of dTMP to form dTDP in both de novo and salvage pathways of dTTP synthesis.</text>
</comment>
<protein>
    <recommendedName>
        <fullName evidence="3 12">Thymidylate kinase</fullName>
        <ecNumber evidence="2 12">2.7.4.9</ecNumber>
    </recommendedName>
    <alternativeName>
        <fullName evidence="9 12">dTMP kinase</fullName>
    </alternativeName>
</protein>
<dbReference type="CDD" id="cd01672">
    <property type="entry name" value="TMPK"/>
    <property type="match status" value="1"/>
</dbReference>
<evidence type="ECO:0000313" key="15">
    <source>
        <dbReference type="Proteomes" id="UP000317557"/>
    </source>
</evidence>
<dbReference type="Gene3D" id="3.40.50.300">
    <property type="entry name" value="P-loop containing nucleotide triphosphate hydrolases"/>
    <property type="match status" value="1"/>
</dbReference>
<dbReference type="Pfam" id="PF02223">
    <property type="entry name" value="Thymidylate_kin"/>
    <property type="match status" value="1"/>
</dbReference>
<keyword evidence="4 12" id="KW-0808">Transferase</keyword>
<organism evidence="14 15">
    <name type="scientific">Gracilimonas mengyeensis</name>
    <dbReference type="NCBI Taxonomy" id="1302730"/>
    <lineage>
        <taxon>Bacteria</taxon>
        <taxon>Pseudomonadati</taxon>
        <taxon>Balneolota</taxon>
        <taxon>Balneolia</taxon>
        <taxon>Balneolales</taxon>
        <taxon>Balneolaceae</taxon>
        <taxon>Gracilimonas</taxon>
    </lineage>
</organism>
<dbReference type="InterPro" id="IPR027417">
    <property type="entry name" value="P-loop_NTPase"/>
</dbReference>
<dbReference type="GO" id="GO:0006227">
    <property type="term" value="P:dUDP biosynthetic process"/>
    <property type="evidence" value="ECO:0007669"/>
    <property type="project" value="TreeGrafter"/>
</dbReference>
<dbReference type="PANTHER" id="PTHR10344">
    <property type="entry name" value="THYMIDYLATE KINASE"/>
    <property type="match status" value="1"/>
</dbReference>
<dbReference type="SUPFAM" id="SSF52540">
    <property type="entry name" value="P-loop containing nucleoside triphosphate hydrolases"/>
    <property type="match status" value="1"/>
</dbReference>
<feature type="binding site" evidence="12">
    <location>
        <begin position="7"/>
        <end position="14"/>
    </location>
    <ligand>
        <name>ATP</name>
        <dbReference type="ChEBI" id="CHEBI:30616"/>
    </ligand>
</feature>
<dbReference type="GO" id="GO:0006233">
    <property type="term" value="P:dTDP biosynthetic process"/>
    <property type="evidence" value="ECO:0007669"/>
    <property type="project" value="InterPro"/>
</dbReference>
<evidence type="ECO:0000256" key="3">
    <source>
        <dbReference type="ARBA" id="ARBA00017144"/>
    </source>
</evidence>